<dbReference type="Proteomes" id="UP001055811">
    <property type="component" value="Linkage Group LG03"/>
</dbReference>
<name>A0ACB9F4N7_CICIN</name>
<evidence type="ECO:0000313" key="2">
    <source>
        <dbReference type="Proteomes" id="UP001055811"/>
    </source>
</evidence>
<sequence>MAFFAPNLLTSYKWTPHTDNVEERYLTRTFKKMSSFLPDETMVPFVYAPSLLLLVLFIIKFYYFGRPSGKINLPPSPPKLPVIGNIHQLGPVLHRSLDYLSRRYGGPLMLMHLGSVPALIISTAEAAREIMKTQDLTFATRPEVRRWRQILYDLKEVSVAPYGENWRQYKSIMVLNFLSKSKVESYREVREEEMAIAVEKIKKSSILQEPVDLSDLFLTLTNDVVCRVTFGKKYSEGESGTKFKKMLKEFWDVLSELNFEDIIPWLGWIDRLRGISTRVVNVAKDLDDFLDGLVEERLKKHSTGGAGDVDGREDFLEILLKIQKTNSNSVLDRDAIKGLLLDVYTAGTDTTATVLEWAFAELFRHPMIFKKVQDEVRIVVHDKEQITQQDIDNMKYFKAVIKETLRLHPPAPTLVPRASSQDAKVMGYDVKKGTRVIINGWAVQRDPKVWDEPDEFKPERFLDSTIDYKGHDFDLIPFGAGRRGCPGLAFAIAIDEHVLANLLHKFDWELPNGGKGADLDMEEQPGITVHKKVPLLAVAKPFSS</sequence>
<reference evidence="1 2" key="2">
    <citation type="journal article" date="2022" name="Mol. Ecol. Resour.">
        <title>The genomes of chicory, endive, great burdock and yacon provide insights into Asteraceae paleo-polyploidization history and plant inulin production.</title>
        <authorList>
            <person name="Fan W."/>
            <person name="Wang S."/>
            <person name="Wang H."/>
            <person name="Wang A."/>
            <person name="Jiang F."/>
            <person name="Liu H."/>
            <person name="Zhao H."/>
            <person name="Xu D."/>
            <person name="Zhang Y."/>
        </authorList>
    </citation>
    <scope>NUCLEOTIDE SEQUENCE [LARGE SCALE GENOMIC DNA]</scope>
    <source>
        <strain evidence="2">cv. Punajuju</strain>
        <tissue evidence="1">Leaves</tissue>
    </source>
</reference>
<evidence type="ECO:0000313" key="1">
    <source>
        <dbReference type="EMBL" id="KAI3765910.1"/>
    </source>
</evidence>
<accession>A0ACB9F4N7</accession>
<gene>
    <name evidence="1" type="ORF">L2E82_15956</name>
</gene>
<proteinExistence type="predicted"/>
<comment type="caution">
    <text evidence="1">The sequence shown here is derived from an EMBL/GenBank/DDBJ whole genome shotgun (WGS) entry which is preliminary data.</text>
</comment>
<dbReference type="EMBL" id="CM042011">
    <property type="protein sequence ID" value="KAI3765910.1"/>
    <property type="molecule type" value="Genomic_DNA"/>
</dbReference>
<reference evidence="2" key="1">
    <citation type="journal article" date="2022" name="Mol. Ecol. Resour.">
        <title>The genomes of chicory, endive, great burdock and yacon provide insights into Asteraceae palaeo-polyploidization history and plant inulin production.</title>
        <authorList>
            <person name="Fan W."/>
            <person name="Wang S."/>
            <person name="Wang H."/>
            <person name="Wang A."/>
            <person name="Jiang F."/>
            <person name="Liu H."/>
            <person name="Zhao H."/>
            <person name="Xu D."/>
            <person name="Zhang Y."/>
        </authorList>
    </citation>
    <scope>NUCLEOTIDE SEQUENCE [LARGE SCALE GENOMIC DNA]</scope>
    <source>
        <strain evidence="2">cv. Punajuju</strain>
    </source>
</reference>
<keyword evidence="2" id="KW-1185">Reference proteome</keyword>
<organism evidence="1 2">
    <name type="scientific">Cichorium intybus</name>
    <name type="common">Chicory</name>
    <dbReference type="NCBI Taxonomy" id="13427"/>
    <lineage>
        <taxon>Eukaryota</taxon>
        <taxon>Viridiplantae</taxon>
        <taxon>Streptophyta</taxon>
        <taxon>Embryophyta</taxon>
        <taxon>Tracheophyta</taxon>
        <taxon>Spermatophyta</taxon>
        <taxon>Magnoliopsida</taxon>
        <taxon>eudicotyledons</taxon>
        <taxon>Gunneridae</taxon>
        <taxon>Pentapetalae</taxon>
        <taxon>asterids</taxon>
        <taxon>campanulids</taxon>
        <taxon>Asterales</taxon>
        <taxon>Asteraceae</taxon>
        <taxon>Cichorioideae</taxon>
        <taxon>Cichorieae</taxon>
        <taxon>Cichoriinae</taxon>
        <taxon>Cichorium</taxon>
    </lineage>
</organism>
<protein>
    <submittedName>
        <fullName evidence="1">Uncharacterized protein</fullName>
    </submittedName>
</protein>